<dbReference type="CDD" id="cd06779">
    <property type="entry name" value="cpPDZ_Deg_HtrA-like"/>
    <property type="match status" value="1"/>
</dbReference>
<accession>A0A1I2N820</accession>
<sequence length="460" mass="50655">MSKSILSVLVFFACSLAFPAQAQHLKRRPFLGVQIAPVSDSLAAVNQLGDGAGAMVVAIIPNSTAAALKLQPNDVIVSINKEAVRTANDVVAKARTFSTAAPVTVGVIRNKKRLTLKGKVKEMPREEDAAAEVLYDEVKTDHGYARLIAKKPKGKGKYPTVFFLQGYGCSSIDNLPPHDPQRRLMDGLVAKGYAVFKMDKPGAGDSQGSAPCTEIGYEEELAAFSVALKKLQTYDFVDTGNVFLFGHSLGANTAPVIAADTKVKGIIGYGVAGKPWYEYMLDVFREQRAEIGFDPVRIDEDMLVLGPLTYELLVGKKSAEDLAQDPKYKQHLEQSFEYDGKGHVFGRHYRFMQEIQNVPYHKTWRDADTNVLIIYGGADLPSISPHNSQLLVNALNTMRPGSAAYQFLPDTDHGFIKVGTKQDLMRLQQNGGFEAYVRDNFNPELVEMLDSWMKGIMQNQ</sequence>
<dbReference type="Gene3D" id="3.40.50.1820">
    <property type="entry name" value="alpha/beta hydrolase"/>
    <property type="match status" value="1"/>
</dbReference>
<dbReference type="InterPro" id="IPR053145">
    <property type="entry name" value="AB_hydrolase_Est10"/>
</dbReference>
<feature type="domain" description="PDZ" evidence="2">
    <location>
        <begin position="15"/>
        <end position="111"/>
    </location>
</feature>
<dbReference type="Proteomes" id="UP000198724">
    <property type="component" value="Unassembled WGS sequence"/>
</dbReference>
<dbReference type="Pfam" id="PF13180">
    <property type="entry name" value="PDZ_2"/>
    <property type="match status" value="1"/>
</dbReference>
<dbReference type="PANTHER" id="PTHR43265">
    <property type="entry name" value="ESTERASE ESTD"/>
    <property type="match status" value="1"/>
</dbReference>
<reference evidence="4" key="1">
    <citation type="submission" date="2016-10" db="EMBL/GenBank/DDBJ databases">
        <authorList>
            <person name="Varghese N."/>
            <person name="Submissions S."/>
        </authorList>
    </citation>
    <scope>NUCLEOTIDE SEQUENCE [LARGE SCALE GENOMIC DNA]</scope>
    <source>
        <strain evidence="4">LP51</strain>
    </source>
</reference>
<organism evidence="3 4">
    <name type="scientific">Pontibacter chinhatensis</name>
    <dbReference type="NCBI Taxonomy" id="1436961"/>
    <lineage>
        <taxon>Bacteria</taxon>
        <taxon>Pseudomonadati</taxon>
        <taxon>Bacteroidota</taxon>
        <taxon>Cytophagia</taxon>
        <taxon>Cytophagales</taxon>
        <taxon>Hymenobacteraceae</taxon>
        <taxon>Pontibacter</taxon>
    </lineage>
</organism>
<dbReference type="InterPro" id="IPR029058">
    <property type="entry name" value="AB_hydrolase_fold"/>
</dbReference>
<feature type="signal peptide" evidence="1">
    <location>
        <begin position="1"/>
        <end position="22"/>
    </location>
</feature>
<keyword evidence="1" id="KW-0732">Signal</keyword>
<dbReference type="RefSeq" id="WP_092098934.1">
    <property type="nucleotide sequence ID" value="NZ_FOOT01000001.1"/>
</dbReference>
<dbReference type="SMART" id="SM00228">
    <property type="entry name" value="PDZ"/>
    <property type="match status" value="1"/>
</dbReference>
<dbReference type="SUPFAM" id="SSF53474">
    <property type="entry name" value="alpha/beta-Hydrolases"/>
    <property type="match status" value="1"/>
</dbReference>
<dbReference type="OrthoDB" id="9809549at2"/>
<dbReference type="GO" id="GO:0052689">
    <property type="term" value="F:carboxylic ester hydrolase activity"/>
    <property type="evidence" value="ECO:0007669"/>
    <property type="project" value="TreeGrafter"/>
</dbReference>
<dbReference type="STRING" id="1436961.SAMN05421739_101633"/>
<dbReference type="SUPFAM" id="SSF50156">
    <property type="entry name" value="PDZ domain-like"/>
    <property type="match status" value="1"/>
</dbReference>
<evidence type="ECO:0000313" key="4">
    <source>
        <dbReference type="Proteomes" id="UP000198724"/>
    </source>
</evidence>
<evidence type="ECO:0000256" key="1">
    <source>
        <dbReference type="SAM" id="SignalP"/>
    </source>
</evidence>
<dbReference type="EMBL" id="FOOT01000001">
    <property type="protein sequence ID" value="SFF99892.1"/>
    <property type="molecule type" value="Genomic_DNA"/>
</dbReference>
<dbReference type="AlphaFoldDB" id="A0A1I2N820"/>
<dbReference type="PANTHER" id="PTHR43265:SF1">
    <property type="entry name" value="ESTERASE ESTD"/>
    <property type="match status" value="1"/>
</dbReference>
<gene>
    <name evidence="3" type="ORF">SAMN05421739_101633</name>
</gene>
<dbReference type="PROSITE" id="PS50106">
    <property type="entry name" value="PDZ"/>
    <property type="match status" value="1"/>
</dbReference>
<dbReference type="InterPro" id="IPR000073">
    <property type="entry name" value="AB_hydrolase_1"/>
</dbReference>
<evidence type="ECO:0000259" key="2">
    <source>
        <dbReference type="PROSITE" id="PS50106"/>
    </source>
</evidence>
<feature type="chain" id="PRO_5011515355" description="PDZ domain-containing protein" evidence="1">
    <location>
        <begin position="23"/>
        <end position="460"/>
    </location>
</feature>
<protein>
    <recommendedName>
        <fullName evidence="2">PDZ domain-containing protein</fullName>
    </recommendedName>
</protein>
<dbReference type="InterPro" id="IPR036034">
    <property type="entry name" value="PDZ_sf"/>
</dbReference>
<dbReference type="Gene3D" id="2.30.42.10">
    <property type="match status" value="1"/>
</dbReference>
<evidence type="ECO:0000313" key="3">
    <source>
        <dbReference type="EMBL" id="SFF99892.1"/>
    </source>
</evidence>
<dbReference type="Pfam" id="PF00561">
    <property type="entry name" value="Abhydrolase_1"/>
    <property type="match status" value="1"/>
</dbReference>
<proteinExistence type="predicted"/>
<dbReference type="InterPro" id="IPR001478">
    <property type="entry name" value="PDZ"/>
</dbReference>
<keyword evidence="4" id="KW-1185">Reference proteome</keyword>
<name>A0A1I2N820_9BACT</name>